<evidence type="ECO:0000256" key="8">
    <source>
        <dbReference type="SAM" id="Phobius"/>
    </source>
</evidence>
<feature type="transmembrane region" description="Helical" evidence="8">
    <location>
        <begin position="38"/>
        <end position="56"/>
    </location>
</feature>
<comment type="subcellular location">
    <subcellularLocation>
        <location evidence="1">Membrane</location>
        <topology evidence="1">Multi-pass membrane protein</topology>
    </subcellularLocation>
</comment>
<feature type="transmembrane region" description="Helical" evidence="8">
    <location>
        <begin position="324"/>
        <end position="346"/>
    </location>
</feature>
<feature type="transmembrane region" description="Helical" evidence="8">
    <location>
        <begin position="176"/>
        <end position="199"/>
    </location>
</feature>
<evidence type="ECO:0000256" key="5">
    <source>
        <dbReference type="ARBA" id="ARBA00023065"/>
    </source>
</evidence>
<dbReference type="RefSeq" id="WP_256656051.1">
    <property type="nucleotide sequence ID" value="NZ_JANIAA010000073.1"/>
</dbReference>
<dbReference type="PANTHER" id="PTHR32468">
    <property type="entry name" value="CATION/H + ANTIPORTER"/>
    <property type="match status" value="1"/>
</dbReference>
<dbReference type="Pfam" id="PF00999">
    <property type="entry name" value="Na_H_Exchanger"/>
    <property type="match status" value="1"/>
</dbReference>
<feature type="compositionally biased region" description="Gly residues" evidence="7">
    <location>
        <begin position="419"/>
        <end position="434"/>
    </location>
</feature>
<evidence type="ECO:0000256" key="4">
    <source>
        <dbReference type="ARBA" id="ARBA00022989"/>
    </source>
</evidence>
<protein>
    <submittedName>
        <fullName evidence="10">Cation:proton antiporter</fullName>
    </submittedName>
</protein>
<comment type="caution">
    <text evidence="10">The sequence shown here is derived from an EMBL/GenBank/DDBJ whole genome shotgun (WGS) entry which is preliminary data.</text>
</comment>
<dbReference type="EMBL" id="JANIAA010000073">
    <property type="protein sequence ID" value="MCQ8195321.1"/>
    <property type="molecule type" value="Genomic_DNA"/>
</dbReference>
<evidence type="ECO:0000256" key="1">
    <source>
        <dbReference type="ARBA" id="ARBA00004141"/>
    </source>
</evidence>
<keyword evidence="4 8" id="KW-1133">Transmembrane helix</keyword>
<name>A0ABT1VDG2_9ACTN</name>
<dbReference type="InterPro" id="IPR038770">
    <property type="entry name" value="Na+/solute_symporter_sf"/>
</dbReference>
<reference evidence="10 11" key="1">
    <citation type="submission" date="2022-07" db="EMBL/GenBank/DDBJ databases">
        <authorList>
            <person name="Phongsopitanun W."/>
            <person name="Tanasupawat S."/>
        </authorList>
    </citation>
    <scope>NUCLEOTIDE SEQUENCE [LARGE SCALE GENOMIC DNA]</scope>
    <source>
        <strain evidence="10 11">RCU-064</strain>
    </source>
</reference>
<keyword evidence="11" id="KW-1185">Reference proteome</keyword>
<gene>
    <name evidence="10" type="ORF">NP777_45345</name>
</gene>
<evidence type="ECO:0000313" key="11">
    <source>
        <dbReference type="Proteomes" id="UP001204746"/>
    </source>
</evidence>
<feature type="transmembrane region" description="Helical" evidence="8">
    <location>
        <begin position="144"/>
        <end position="164"/>
    </location>
</feature>
<dbReference type="Gene3D" id="1.20.1530.20">
    <property type="match status" value="1"/>
</dbReference>
<evidence type="ECO:0000313" key="10">
    <source>
        <dbReference type="EMBL" id="MCQ8195321.1"/>
    </source>
</evidence>
<evidence type="ECO:0000256" key="7">
    <source>
        <dbReference type="SAM" id="MobiDB-lite"/>
    </source>
</evidence>
<accession>A0ABT1VDG2</accession>
<keyword evidence="5" id="KW-0406">Ion transport</keyword>
<proteinExistence type="predicted"/>
<feature type="region of interest" description="Disordered" evidence="7">
    <location>
        <begin position="411"/>
        <end position="460"/>
    </location>
</feature>
<dbReference type="InterPro" id="IPR006153">
    <property type="entry name" value="Cation/H_exchanger_TM"/>
</dbReference>
<dbReference type="Proteomes" id="UP001204746">
    <property type="component" value="Unassembled WGS sequence"/>
</dbReference>
<evidence type="ECO:0000256" key="6">
    <source>
        <dbReference type="ARBA" id="ARBA00023136"/>
    </source>
</evidence>
<dbReference type="PANTHER" id="PTHR32468:SF0">
    <property type="entry name" value="K(+)_H(+) ANTIPORTER 1"/>
    <property type="match status" value="1"/>
</dbReference>
<evidence type="ECO:0000259" key="9">
    <source>
        <dbReference type="Pfam" id="PF00999"/>
    </source>
</evidence>
<keyword evidence="2" id="KW-0813">Transport</keyword>
<keyword evidence="6 8" id="KW-0472">Membrane</keyword>
<organism evidence="10 11">
    <name type="scientific">Streptomyces rugosispiralis</name>
    <dbReference type="NCBI Taxonomy" id="2967341"/>
    <lineage>
        <taxon>Bacteria</taxon>
        <taxon>Bacillati</taxon>
        <taxon>Actinomycetota</taxon>
        <taxon>Actinomycetes</taxon>
        <taxon>Kitasatosporales</taxon>
        <taxon>Streptomycetaceae</taxon>
        <taxon>Streptomyces</taxon>
    </lineage>
</organism>
<sequence>MSGSALEETIRDVLIGLAVVVPAAVVCGRIAQRLRQPAVLGEIAAGLMLGPSLLGLLPGNPTAVLFPDQARPFLQLLAQLGLVLFMFGVGYHLDVAQLRGRGRQVVSVSLSSVALPFALGTGLAVAFASWGFTEQGRMGLLGPALFLGAAMSITAFPVLARILTDHGLARERIGTMALACAALQDLLAWGVLAVVVVVVNADGSWPLARMALLSALFALGMLYVVKPALHWLLAPERLWNRDSTLVQGVVFSGLLLSAWATDAMGLHTVFGAFVFGAVVPRRLLEAHVPEVPARIEQSSLLLLPVFFTVTGLSVNFQGLGGQGLAMLLAVLVAACAGKFIGAAAAARLTGATPRQATTLGVLMNARGLTELVLLNVGLGLGVIDGRVFTVMVAMAVVTTMMTGPLLQRLLPAPPSRTVGRGGHGGEHGGAGGAAEAGTGPRPLPRDAAGSGQPDTALREP</sequence>
<keyword evidence="3 8" id="KW-0812">Transmembrane</keyword>
<evidence type="ECO:0000256" key="2">
    <source>
        <dbReference type="ARBA" id="ARBA00022448"/>
    </source>
</evidence>
<feature type="domain" description="Cation/H+ exchanger transmembrane" evidence="9">
    <location>
        <begin position="24"/>
        <end position="409"/>
    </location>
</feature>
<dbReference type="InterPro" id="IPR050794">
    <property type="entry name" value="CPA2_transporter"/>
</dbReference>
<feature type="transmembrane region" description="Helical" evidence="8">
    <location>
        <begin position="211"/>
        <end position="232"/>
    </location>
</feature>
<feature type="transmembrane region" description="Helical" evidence="8">
    <location>
        <begin position="13"/>
        <end position="31"/>
    </location>
</feature>
<evidence type="ECO:0000256" key="3">
    <source>
        <dbReference type="ARBA" id="ARBA00022692"/>
    </source>
</evidence>
<feature type="transmembrane region" description="Helical" evidence="8">
    <location>
        <begin position="244"/>
        <end position="260"/>
    </location>
</feature>
<feature type="transmembrane region" description="Helical" evidence="8">
    <location>
        <begin position="105"/>
        <end position="132"/>
    </location>
</feature>
<feature type="transmembrane region" description="Helical" evidence="8">
    <location>
        <begin position="76"/>
        <end position="93"/>
    </location>
</feature>